<keyword evidence="1" id="KW-1133">Transmembrane helix</keyword>
<gene>
    <name evidence="2" type="ORF">E4J94_09625</name>
</gene>
<dbReference type="InterPro" id="IPR006626">
    <property type="entry name" value="PbH1"/>
</dbReference>
<dbReference type="SMART" id="SM00710">
    <property type="entry name" value="PbH1"/>
    <property type="match status" value="6"/>
</dbReference>
<comment type="caution">
    <text evidence="2">The sequence shown here is derived from an EMBL/GenBank/DDBJ whole genome shotgun (WGS) entry which is preliminary data.</text>
</comment>
<feature type="transmembrane region" description="Helical" evidence="1">
    <location>
        <begin position="12"/>
        <end position="30"/>
    </location>
</feature>
<evidence type="ECO:0000313" key="3">
    <source>
        <dbReference type="Proteomes" id="UP000297998"/>
    </source>
</evidence>
<organism evidence="2 3">
    <name type="scientific">Empedobacter tilapiae</name>
    <dbReference type="NCBI Taxonomy" id="2491114"/>
    <lineage>
        <taxon>Bacteria</taxon>
        <taxon>Pseudomonadati</taxon>
        <taxon>Bacteroidota</taxon>
        <taxon>Flavobacteriia</taxon>
        <taxon>Flavobacteriales</taxon>
        <taxon>Weeksellaceae</taxon>
        <taxon>Empedobacter</taxon>
    </lineage>
</organism>
<accession>A0A4Z1BG63</accession>
<reference evidence="2 3" key="1">
    <citation type="submission" date="2019-03" db="EMBL/GenBank/DDBJ databases">
        <title>Empedobacter tilapiae sp. nov., isolated from an intestine of Nile tilapia Oreochromis niloticus.</title>
        <authorList>
            <person name="Kim Y.-O."/>
            <person name="Yoon J.-H."/>
        </authorList>
    </citation>
    <scope>NUCLEOTIDE SEQUENCE [LARGE SCALE GENOMIC DNA]</scope>
    <source>
        <strain evidence="2 3">MRS2</strain>
    </source>
</reference>
<dbReference type="Gene3D" id="2.160.20.10">
    <property type="entry name" value="Single-stranded right-handed beta-helix, Pectin lyase-like"/>
    <property type="match status" value="1"/>
</dbReference>
<keyword evidence="3" id="KW-1185">Reference proteome</keyword>
<dbReference type="SUPFAM" id="SSF51126">
    <property type="entry name" value="Pectin lyase-like"/>
    <property type="match status" value="1"/>
</dbReference>
<proteinExistence type="predicted"/>
<protein>
    <submittedName>
        <fullName evidence="2">Right-handed parallel beta-helix repeat-containing protein</fullName>
    </submittedName>
</protein>
<keyword evidence="1" id="KW-0812">Transmembrane</keyword>
<dbReference type="AlphaFoldDB" id="A0A4Z1BG63"/>
<evidence type="ECO:0000256" key="1">
    <source>
        <dbReference type="SAM" id="Phobius"/>
    </source>
</evidence>
<dbReference type="Proteomes" id="UP000297998">
    <property type="component" value="Unassembled WGS sequence"/>
</dbReference>
<dbReference type="EMBL" id="SRPE01000006">
    <property type="protein sequence ID" value="TGN26697.1"/>
    <property type="molecule type" value="Genomic_DNA"/>
</dbReference>
<sequence>MEEFQQKKLKRSNLILIMCLFIPVLGYSQLQKKGLKTPFESPVAFSTFNSEGFYKIEEFLPKGYVKNASVDYTSYIQNCLDNNKKIILPDFPVLITGIYPPSNSIIYFQKNSKLVLEPTSKETYHIIGLHGVENVKIYNANLYGDRDQHKGTKGEWGFGIDIRKSSNIIIENSHIENTWGDGINITESSIGLVINKKSNINTNNISINNIYINNVRRNGISITGGTNVSVTNANINNVYGTMPQSGIDIEGYGNSTLKNILLNNININNAHIGIDFHLAAFSKKDNEKSVDVTINKLKVYNSNYGVYIAGFKDQKNSWKITGSFSLSNFETNNVTKPFGKVKTFNKYPKVTISNYNFIKQGKSFRNNEKLLLENVQDISGLKY</sequence>
<dbReference type="OrthoDB" id="253409at2"/>
<name>A0A4Z1BG63_9FLAO</name>
<keyword evidence="1" id="KW-0472">Membrane</keyword>
<evidence type="ECO:0000313" key="2">
    <source>
        <dbReference type="EMBL" id="TGN26697.1"/>
    </source>
</evidence>
<dbReference type="InterPro" id="IPR012334">
    <property type="entry name" value="Pectin_lyas_fold"/>
</dbReference>
<dbReference type="InterPro" id="IPR011050">
    <property type="entry name" value="Pectin_lyase_fold/virulence"/>
</dbReference>